<keyword evidence="2" id="KW-1185">Reference proteome</keyword>
<name>U4T890_9GAMM</name>
<dbReference type="Proteomes" id="UP000016761">
    <property type="component" value="Unassembled WGS sequence"/>
</dbReference>
<dbReference type="PATRIC" id="fig|1354303.4.peg.1999"/>
<dbReference type="AlphaFoldDB" id="U4T890"/>
<gene>
    <name evidence="1" type="ORF">M917_2034</name>
</gene>
<dbReference type="STRING" id="1354303.M917_2034"/>
<protein>
    <submittedName>
        <fullName evidence="1">Uncharacterized protein</fullName>
    </submittedName>
</protein>
<evidence type="ECO:0000313" key="1">
    <source>
        <dbReference type="EMBL" id="ERL54688.1"/>
    </source>
</evidence>
<comment type="caution">
    <text evidence="1">The sequence shown here is derived from an EMBL/GenBank/DDBJ whole genome shotgun (WGS) entry which is preliminary data.</text>
</comment>
<evidence type="ECO:0000313" key="2">
    <source>
        <dbReference type="Proteomes" id="UP000016761"/>
    </source>
</evidence>
<reference evidence="1 2" key="1">
    <citation type="journal article" date="2013" name="Genome Announc.">
        <title>Draft Genome Sequence of Psychrobacter aquaticus Strain CMS 56T, Isolated from a Cyanobacterial Mat Sample Collected from Water Bodies in the McMurdo Dry Valley Region of Antarctica.</title>
        <authorList>
            <person name="Reddy G.S."/>
            <person name="Ara S."/>
            <person name="Singh A."/>
            <person name="Kumar Pinnaka A."/>
            <person name="Shivaji S."/>
        </authorList>
    </citation>
    <scope>NUCLEOTIDE SEQUENCE [LARGE SCALE GENOMIC DNA]</scope>
    <source>
        <strain evidence="1 2">CMS 56</strain>
    </source>
</reference>
<proteinExistence type="predicted"/>
<accession>U4T890</accession>
<organism evidence="1 2">
    <name type="scientific">Psychrobacter aquaticus CMS 56</name>
    <dbReference type="NCBI Taxonomy" id="1354303"/>
    <lineage>
        <taxon>Bacteria</taxon>
        <taxon>Pseudomonadati</taxon>
        <taxon>Pseudomonadota</taxon>
        <taxon>Gammaproteobacteria</taxon>
        <taxon>Moraxellales</taxon>
        <taxon>Moraxellaceae</taxon>
        <taxon>Psychrobacter</taxon>
    </lineage>
</organism>
<sequence length="38" mass="4226">MLLVLNITAIADEFGKKSKENLLPTPTDDVCITYTDIE</sequence>
<dbReference type="EMBL" id="AUSW01000034">
    <property type="protein sequence ID" value="ERL54688.1"/>
    <property type="molecule type" value="Genomic_DNA"/>
</dbReference>